<comment type="similarity">
    <text evidence="1 3">Belongs to the thiolase-like superfamily. Beta-ketoacyl-ACP synthases family.</text>
</comment>
<keyword evidence="2 3" id="KW-0808">Transferase</keyword>
<dbReference type="GO" id="GO:0004315">
    <property type="term" value="F:3-oxoacyl-[acyl-carrier-protein] synthase activity"/>
    <property type="evidence" value="ECO:0007669"/>
    <property type="project" value="TreeGrafter"/>
</dbReference>
<protein>
    <submittedName>
        <fullName evidence="5">3-oxoacyl-(Acyl-carrier-protein) synthase</fullName>
    </submittedName>
</protein>
<evidence type="ECO:0000259" key="4">
    <source>
        <dbReference type="PROSITE" id="PS52004"/>
    </source>
</evidence>
<dbReference type="GO" id="GO:0006633">
    <property type="term" value="P:fatty acid biosynthetic process"/>
    <property type="evidence" value="ECO:0007669"/>
    <property type="project" value="TreeGrafter"/>
</dbReference>
<dbReference type="Pfam" id="PF00109">
    <property type="entry name" value="ketoacyl-synt"/>
    <property type="match status" value="1"/>
</dbReference>
<dbReference type="SUPFAM" id="SSF53901">
    <property type="entry name" value="Thiolase-like"/>
    <property type="match status" value="1"/>
</dbReference>
<dbReference type="InterPro" id="IPR014030">
    <property type="entry name" value="Ketoacyl_synth_N"/>
</dbReference>
<evidence type="ECO:0000256" key="3">
    <source>
        <dbReference type="RuleBase" id="RU003694"/>
    </source>
</evidence>
<proteinExistence type="inferred from homology"/>
<name>A0A7X0H7F2_9BACT</name>
<evidence type="ECO:0000256" key="2">
    <source>
        <dbReference type="ARBA" id="ARBA00022679"/>
    </source>
</evidence>
<evidence type="ECO:0000256" key="1">
    <source>
        <dbReference type="ARBA" id="ARBA00008467"/>
    </source>
</evidence>
<dbReference type="Pfam" id="PF02801">
    <property type="entry name" value="Ketoacyl-synt_C"/>
    <property type="match status" value="1"/>
</dbReference>
<dbReference type="RefSeq" id="WP_184678162.1">
    <property type="nucleotide sequence ID" value="NZ_JACHGY010000001.1"/>
</dbReference>
<gene>
    <name evidence="5" type="ORF">HNQ40_002467</name>
</gene>
<dbReference type="Proteomes" id="UP000541810">
    <property type="component" value="Unassembled WGS sequence"/>
</dbReference>
<organism evidence="5 6">
    <name type="scientific">Algisphaera agarilytica</name>
    <dbReference type="NCBI Taxonomy" id="1385975"/>
    <lineage>
        <taxon>Bacteria</taxon>
        <taxon>Pseudomonadati</taxon>
        <taxon>Planctomycetota</taxon>
        <taxon>Phycisphaerae</taxon>
        <taxon>Phycisphaerales</taxon>
        <taxon>Phycisphaeraceae</taxon>
        <taxon>Algisphaera</taxon>
    </lineage>
</organism>
<dbReference type="InterPro" id="IPR014031">
    <property type="entry name" value="Ketoacyl_synth_C"/>
</dbReference>
<dbReference type="PANTHER" id="PTHR11712">
    <property type="entry name" value="POLYKETIDE SYNTHASE-RELATED"/>
    <property type="match status" value="1"/>
</dbReference>
<evidence type="ECO:0000313" key="5">
    <source>
        <dbReference type="EMBL" id="MBB6430661.1"/>
    </source>
</evidence>
<dbReference type="EMBL" id="JACHGY010000001">
    <property type="protein sequence ID" value="MBB6430661.1"/>
    <property type="molecule type" value="Genomic_DNA"/>
</dbReference>
<sequence>MTAEPPPATPRIVVAGVGLITPLGQSAWETFAALLKGQRITDRVDRLEFDTEPLPLAQALGGVSIARHTATDPTVELAERAAREACTEAQRPLTGMPTWLGTSKGAVAAMSDLHGRVNDLGDKELPNRLIEAVTLGPHGYLTHHLTQRTGVEVHRHTVAACASSLTALHQAKCWLQHPKSKIQNPKSDTALVVTSEAALLPAFVHSYRRLGVLAPMTLDDYRQAPLDESRQGFVLSEVGAAVLLKRLSPGEPVPAGAIELVDTAIATEAGDLIRPSQSMEALGVVAQQLLGHRPIAVLHPHAPGTAEHDPTELRVLADVLRQRQHHFHEEHVSGVGPSAVYANKGALGHSLGSAGLVSFVLAYLCARTGKLPPMPWLQNPMPHSPLPISSTPTLSDPKGAHGIFAAGFGGHVAGAVIQRNT</sequence>
<dbReference type="Gene3D" id="3.40.47.10">
    <property type="match status" value="2"/>
</dbReference>
<dbReference type="InterPro" id="IPR016039">
    <property type="entry name" value="Thiolase-like"/>
</dbReference>
<evidence type="ECO:0000313" key="6">
    <source>
        <dbReference type="Proteomes" id="UP000541810"/>
    </source>
</evidence>
<dbReference type="SMART" id="SM00825">
    <property type="entry name" value="PKS_KS"/>
    <property type="match status" value="1"/>
</dbReference>
<dbReference type="PROSITE" id="PS52004">
    <property type="entry name" value="KS3_2"/>
    <property type="match status" value="1"/>
</dbReference>
<dbReference type="InterPro" id="IPR000794">
    <property type="entry name" value="Beta-ketoacyl_synthase"/>
</dbReference>
<comment type="caution">
    <text evidence="5">The sequence shown here is derived from an EMBL/GenBank/DDBJ whole genome shotgun (WGS) entry which is preliminary data.</text>
</comment>
<keyword evidence="6" id="KW-1185">Reference proteome</keyword>
<dbReference type="InterPro" id="IPR020841">
    <property type="entry name" value="PKS_Beta-ketoAc_synthase_dom"/>
</dbReference>
<dbReference type="PANTHER" id="PTHR11712:SF347">
    <property type="entry name" value="BETA KETOACYL-ACYL CARRIER PROTEIN SYNTHASE"/>
    <property type="match status" value="1"/>
</dbReference>
<feature type="domain" description="Ketosynthase family 3 (KS3)" evidence="4">
    <location>
        <begin position="9"/>
        <end position="419"/>
    </location>
</feature>
<dbReference type="AlphaFoldDB" id="A0A7X0H7F2"/>
<accession>A0A7X0H7F2</accession>
<reference evidence="5 6" key="1">
    <citation type="submission" date="2020-08" db="EMBL/GenBank/DDBJ databases">
        <title>Genomic Encyclopedia of Type Strains, Phase IV (KMG-IV): sequencing the most valuable type-strain genomes for metagenomic binning, comparative biology and taxonomic classification.</title>
        <authorList>
            <person name="Goeker M."/>
        </authorList>
    </citation>
    <scope>NUCLEOTIDE SEQUENCE [LARGE SCALE GENOMIC DNA]</scope>
    <source>
        <strain evidence="5 6">DSM 103725</strain>
    </source>
</reference>